<evidence type="ECO:0000313" key="6">
    <source>
        <dbReference type="EMBL" id="QCD43238.1"/>
    </source>
</evidence>
<keyword evidence="4" id="KW-0862">Zinc</keyword>
<evidence type="ECO:0000256" key="4">
    <source>
        <dbReference type="ARBA" id="ARBA00022833"/>
    </source>
</evidence>
<dbReference type="InterPro" id="IPR036866">
    <property type="entry name" value="RibonucZ/Hydroxyglut_hydro"/>
</dbReference>
<gene>
    <name evidence="6" type="ORF">E7747_13695</name>
</gene>
<dbReference type="InterPro" id="IPR051453">
    <property type="entry name" value="MBL_Glyoxalase_II"/>
</dbReference>
<dbReference type="KEGG" id="ddb:E7747_13695"/>
<keyword evidence="2" id="KW-0479">Metal-binding</keyword>
<dbReference type="SMART" id="SM00849">
    <property type="entry name" value="Lactamase_B"/>
    <property type="match status" value="1"/>
</dbReference>
<dbReference type="GO" id="GO:0016787">
    <property type="term" value="F:hydrolase activity"/>
    <property type="evidence" value="ECO:0007669"/>
    <property type="project" value="UniProtKB-KW"/>
</dbReference>
<accession>A0A4V1D3J6</accession>
<reference evidence="7" key="1">
    <citation type="submission" date="2019-02" db="EMBL/GenBank/DDBJ databases">
        <title>Isolation and identification of novel species under the genus Muribaculum.</title>
        <authorList>
            <person name="Miyake S."/>
            <person name="Ding Y."/>
            <person name="Low A."/>
            <person name="Soh M."/>
            <person name="Seedorf H."/>
        </authorList>
    </citation>
    <scope>NUCLEOTIDE SEQUENCE [LARGE SCALE GENOMIC DNA]</scope>
    <source>
        <strain evidence="7">H5</strain>
    </source>
</reference>
<evidence type="ECO:0000256" key="3">
    <source>
        <dbReference type="ARBA" id="ARBA00022801"/>
    </source>
</evidence>
<keyword evidence="7" id="KW-1185">Reference proteome</keyword>
<dbReference type="InterPro" id="IPR001279">
    <property type="entry name" value="Metallo-B-lactamas"/>
</dbReference>
<dbReference type="PANTHER" id="PTHR46233">
    <property type="entry name" value="HYDROXYACYLGLUTATHIONE HYDROLASE GLOC"/>
    <property type="match status" value="1"/>
</dbReference>
<evidence type="ECO:0000256" key="1">
    <source>
        <dbReference type="ARBA" id="ARBA00001947"/>
    </source>
</evidence>
<dbReference type="GO" id="GO:0046872">
    <property type="term" value="F:metal ion binding"/>
    <property type="evidence" value="ECO:0007669"/>
    <property type="project" value="UniProtKB-KW"/>
</dbReference>
<name>A0A4V1D3J6_9BACT</name>
<dbReference type="SUPFAM" id="SSF56281">
    <property type="entry name" value="Metallo-hydrolase/oxidoreductase"/>
    <property type="match status" value="1"/>
</dbReference>
<dbReference type="RefSeq" id="WP_123614433.1">
    <property type="nucleotide sequence ID" value="NZ_CP039396.1"/>
</dbReference>
<protein>
    <submittedName>
        <fullName evidence="6">MBL fold metallo-hydrolase</fullName>
    </submittedName>
</protein>
<evidence type="ECO:0000259" key="5">
    <source>
        <dbReference type="SMART" id="SM00849"/>
    </source>
</evidence>
<comment type="cofactor">
    <cofactor evidence="1">
        <name>Zn(2+)</name>
        <dbReference type="ChEBI" id="CHEBI:29105"/>
    </cofactor>
</comment>
<dbReference type="AlphaFoldDB" id="A0A4V1D3J6"/>
<dbReference type="Proteomes" id="UP000297149">
    <property type="component" value="Chromosome"/>
</dbReference>
<evidence type="ECO:0000256" key="2">
    <source>
        <dbReference type="ARBA" id="ARBA00022723"/>
    </source>
</evidence>
<dbReference type="PANTHER" id="PTHR46233:SF3">
    <property type="entry name" value="HYDROXYACYLGLUTATHIONE HYDROLASE GLOC"/>
    <property type="match status" value="1"/>
</dbReference>
<dbReference type="Pfam" id="PF00753">
    <property type="entry name" value="Lactamase_B"/>
    <property type="match status" value="1"/>
</dbReference>
<dbReference type="Gene3D" id="3.60.15.10">
    <property type="entry name" value="Ribonuclease Z/Hydroxyacylglutathione hydrolase-like"/>
    <property type="match status" value="1"/>
</dbReference>
<evidence type="ECO:0000313" key="7">
    <source>
        <dbReference type="Proteomes" id="UP000297149"/>
    </source>
</evidence>
<feature type="domain" description="Metallo-beta-lactamase" evidence="5">
    <location>
        <begin position="12"/>
        <end position="196"/>
    </location>
</feature>
<dbReference type="EMBL" id="CP039396">
    <property type="protein sequence ID" value="QCD43238.1"/>
    <property type="molecule type" value="Genomic_DNA"/>
</dbReference>
<sequence>MKVSRFVFNMFGVNTYVVWDPESLEAAIIDPGMIDERERNALDGFIESRGLKATQLINTHSHLDHIFGNTYIKEKYGLEIKAHPADAFLANTLPEQSALFGLRMSLTPQGIDVELHDGDTLFLGKERMEVLGVPGHSPGGIALYCPESNFVITGDTLFPGSMGRTDLPKGDYATLADAIRRKLLTLPDSTVVLSGHGGETTIGNEKKSNPFLK</sequence>
<keyword evidence="3 6" id="KW-0378">Hydrolase</keyword>
<organism evidence="6 7">
    <name type="scientific">Duncaniella dubosii</name>
    <dbReference type="NCBI Taxonomy" id="2518971"/>
    <lineage>
        <taxon>Bacteria</taxon>
        <taxon>Pseudomonadati</taxon>
        <taxon>Bacteroidota</taxon>
        <taxon>Bacteroidia</taxon>
        <taxon>Bacteroidales</taxon>
        <taxon>Muribaculaceae</taxon>
        <taxon>Duncaniella</taxon>
    </lineage>
</organism>
<proteinExistence type="predicted"/>